<keyword evidence="3" id="KW-1185">Reference proteome</keyword>
<feature type="chain" id="PRO_5030669548" description="Intracellular proteinase inhibitor BsuPI domain-containing protein" evidence="1">
    <location>
        <begin position="21"/>
        <end position="167"/>
    </location>
</feature>
<comment type="caution">
    <text evidence="2">The sequence shown here is derived from an EMBL/GenBank/DDBJ whole genome shotgun (WGS) entry which is preliminary data.</text>
</comment>
<keyword evidence="1" id="KW-0732">Signal</keyword>
<dbReference type="PROSITE" id="PS51257">
    <property type="entry name" value="PROKAR_LIPOPROTEIN"/>
    <property type="match status" value="1"/>
</dbReference>
<dbReference type="Proteomes" id="UP000525389">
    <property type="component" value="Unassembled WGS sequence"/>
</dbReference>
<dbReference type="RefSeq" id="WP_184024926.1">
    <property type="nucleotide sequence ID" value="NZ_JACHFN010000001.1"/>
</dbReference>
<accession>A0A7W8LNU8</accession>
<evidence type="ECO:0008006" key="4">
    <source>
        <dbReference type="Google" id="ProtNLM"/>
    </source>
</evidence>
<evidence type="ECO:0000313" key="3">
    <source>
        <dbReference type="Proteomes" id="UP000525389"/>
    </source>
</evidence>
<name>A0A7W8LNU8_9DEIO</name>
<reference evidence="2 3" key="1">
    <citation type="submission" date="2020-08" db="EMBL/GenBank/DDBJ databases">
        <title>Genomic Encyclopedia of Type Strains, Phase IV (KMG-IV): sequencing the most valuable type-strain genomes for metagenomic binning, comparative biology and taxonomic classification.</title>
        <authorList>
            <person name="Goeker M."/>
        </authorList>
    </citation>
    <scope>NUCLEOTIDE SEQUENCE [LARGE SCALE GENOMIC DNA]</scope>
    <source>
        <strain evidence="2 3">DSM 101791</strain>
    </source>
</reference>
<dbReference type="AlphaFoldDB" id="A0A7W8LNU8"/>
<evidence type="ECO:0000256" key="1">
    <source>
        <dbReference type="SAM" id="SignalP"/>
    </source>
</evidence>
<feature type="signal peptide" evidence="1">
    <location>
        <begin position="1"/>
        <end position="20"/>
    </location>
</feature>
<dbReference type="EMBL" id="JACHFN010000001">
    <property type="protein sequence ID" value="MBB5233091.1"/>
    <property type="molecule type" value="Genomic_DNA"/>
</dbReference>
<sequence>MKPLLILALPPLLGSCALLGTVRDSLSPSAASPAVVAPGSPLTAQAGASVAPGAGAVAATLTLRNTGQQPVTLRYAAGMNWGNCGLPPFVALARAGGEPLPPPALPPGAACPELLLSRTLAPGETLTLRRTLPPLPPGTYTLSAWLDGQLGGQAARVTAPPIRVQVP</sequence>
<evidence type="ECO:0000313" key="2">
    <source>
        <dbReference type="EMBL" id="MBB5233091.1"/>
    </source>
</evidence>
<gene>
    <name evidence="2" type="ORF">HNQ09_000508</name>
</gene>
<organism evidence="2 3">
    <name type="scientific">Deinococcus budaensis</name>
    <dbReference type="NCBI Taxonomy" id="1665626"/>
    <lineage>
        <taxon>Bacteria</taxon>
        <taxon>Thermotogati</taxon>
        <taxon>Deinococcota</taxon>
        <taxon>Deinococci</taxon>
        <taxon>Deinococcales</taxon>
        <taxon>Deinococcaceae</taxon>
        <taxon>Deinococcus</taxon>
    </lineage>
</organism>
<proteinExistence type="predicted"/>
<protein>
    <recommendedName>
        <fullName evidence="4">Intracellular proteinase inhibitor BsuPI domain-containing protein</fullName>
    </recommendedName>
</protein>